<feature type="compositionally biased region" description="Gly residues" evidence="1">
    <location>
        <begin position="46"/>
        <end position="56"/>
    </location>
</feature>
<dbReference type="Proteomes" id="UP000310200">
    <property type="component" value="Unassembled WGS sequence"/>
</dbReference>
<sequence>TERRNSSRQSCLVEFACGAFSPWTVRGFLGCENIGESEAKGKRGGGEGGGGGGQVAPGGQISDPSGVCLLQASALLRAGDGDRDDRELVVVQRSAAATTAGGSGSGSGSDLGCSKERRYSNVGCGLPDKQALERWVHARVPLPAASQPTLLGIER</sequence>
<feature type="region of interest" description="Disordered" evidence="1">
    <location>
        <begin position="39"/>
        <end position="58"/>
    </location>
</feature>
<proteinExistence type="predicted"/>
<evidence type="ECO:0000313" key="3">
    <source>
        <dbReference type="Proteomes" id="UP000310200"/>
    </source>
</evidence>
<evidence type="ECO:0000256" key="1">
    <source>
        <dbReference type="SAM" id="MobiDB-lite"/>
    </source>
</evidence>
<organism evidence="2 3">
    <name type="scientific">Temnothorax longispinosus</name>
    <dbReference type="NCBI Taxonomy" id="300112"/>
    <lineage>
        <taxon>Eukaryota</taxon>
        <taxon>Metazoa</taxon>
        <taxon>Ecdysozoa</taxon>
        <taxon>Arthropoda</taxon>
        <taxon>Hexapoda</taxon>
        <taxon>Insecta</taxon>
        <taxon>Pterygota</taxon>
        <taxon>Neoptera</taxon>
        <taxon>Endopterygota</taxon>
        <taxon>Hymenoptera</taxon>
        <taxon>Apocrita</taxon>
        <taxon>Aculeata</taxon>
        <taxon>Formicoidea</taxon>
        <taxon>Formicidae</taxon>
        <taxon>Myrmicinae</taxon>
        <taxon>Temnothorax</taxon>
    </lineage>
</organism>
<gene>
    <name evidence="2" type="ORF">DBV15_04656</name>
</gene>
<evidence type="ECO:0000313" key="2">
    <source>
        <dbReference type="EMBL" id="TGZ37518.1"/>
    </source>
</evidence>
<feature type="non-terminal residue" evidence="2">
    <location>
        <position position="1"/>
    </location>
</feature>
<dbReference type="EMBL" id="QBLH01003535">
    <property type="protein sequence ID" value="TGZ37518.1"/>
    <property type="molecule type" value="Genomic_DNA"/>
</dbReference>
<protein>
    <submittedName>
        <fullName evidence="2">Uncharacterized protein</fullName>
    </submittedName>
</protein>
<accession>A0A4S2JT00</accession>
<reference evidence="2 3" key="1">
    <citation type="journal article" date="2019" name="Philos. Trans. R. Soc. Lond., B, Biol. Sci.">
        <title>Ant behaviour and brain gene expression of defending hosts depend on the ecological success of the intruding social parasite.</title>
        <authorList>
            <person name="Kaur R."/>
            <person name="Stoldt M."/>
            <person name="Jongepier E."/>
            <person name="Feldmeyer B."/>
            <person name="Menzel F."/>
            <person name="Bornberg-Bauer E."/>
            <person name="Foitzik S."/>
        </authorList>
    </citation>
    <scope>NUCLEOTIDE SEQUENCE [LARGE SCALE GENOMIC DNA]</scope>
    <source>
        <tissue evidence="2">Whole body</tissue>
    </source>
</reference>
<keyword evidence="3" id="KW-1185">Reference proteome</keyword>
<comment type="caution">
    <text evidence="2">The sequence shown here is derived from an EMBL/GenBank/DDBJ whole genome shotgun (WGS) entry which is preliminary data.</text>
</comment>
<dbReference type="AlphaFoldDB" id="A0A4S2JT00"/>
<name>A0A4S2JT00_9HYME</name>